<dbReference type="STRING" id="67386.AQI95_13090"/>
<feature type="region of interest" description="Disordered" evidence="1">
    <location>
        <begin position="1"/>
        <end position="31"/>
    </location>
</feature>
<dbReference type="EMBL" id="LMWN01000018">
    <property type="protein sequence ID" value="KUN05881.1"/>
    <property type="molecule type" value="Genomic_DNA"/>
</dbReference>
<feature type="compositionally biased region" description="Basic and acidic residues" evidence="1">
    <location>
        <begin position="160"/>
        <end position="170"/>
    </location>
</feature>
<evidence type="ECO:0000313" key="3">
    <source>
        <dbReference type="Proteomes" id="UP000053127"/>
    </source>
</evidence>
<comment type="caution">
    <text evidence="2">The sequence shown here is derived from an EMBL/GenBank/DDBJ whole genome shotgun (WGS) entry which is preliminary data.</text>
</comment>
<keyword evidence="3" id="KW-1185">Reference proteome</keyword>
<protein>
    <submittedName>
        <fullName evidence="2">Uncharacterized protein</fullName>
    </submittedName>
</protein>
<reference evidence="2 3" key="1">
    <citation type="submission" date="2015-10" db="EMBL/GenBank/DDBJ databases">
        <title>Draft genome sequence of Streptomyces yokosukanensis DSM 40224, type strain for the species Streptomyces yokosukanensis.</title>
        <authorList>
            <person name="Ruckert C."/>
            <person name="Winkler A."/>
            <person name="Kalinowski J."/>
            <person name="Kampfer P."/>
            <person name="Glaeser S."/>
        </authorList>
    </citation>
    <scope>NUCLEOTIDE SEQUENCE [LARGE SCALE GENOMIC DNA]</scope>
    <source>
        <strain evidence="2 3">DSM 40224</strain>
    </source>
</reference>
<name>A0A101P6L4_9ACTN</name>
<feature type="region of interest" description="Disordered" evidence="1">
    <location>
        <begin position="160"/>
        <end position="183"/>
    </location>
</feature>
<sequence length="183" mass="20076">MSRAPGPGFRPTHVVPRRGMPAWDAPDPARPTVPLDPLLPVELVERRGDWGYIRCSNGWGAWVDGRRLVAVPEDPPAADDTAGTADPLPLLAHAEQALADYRTAVRELADGALDGEAFEERTRGLRIGIVLDGESMWVYDPEEGRWVYGDGRRLTTYATDREITGEDDTGHAPTRLVAPEGER</sequence>
<dbReference type="Proteomes" id="UP000053127">
    <property type="component" value="Unassembled WGS sequence"/>
</dbReference>
<evidence type="ECO:0000256" key="1">
    <source>
        <dbReference type="SAM" id="MobiDB-lite"/>
    </source>
</evidence>
<evidence type="ECO:0000313" key="2">
    <source>
        <dbReference type="EMBL" id="KUN05881.1"/>
    </source>
</evidence>
<accession>A0A101P6L4</accession>
<dbReference type="RefSeq" id="WP_067121787.1">
    <property type="nucleotide sequence ID" value="NZ_JBFACD010000029.1"/>
</dbReference>
<gene>
    <name evidence="2" type="ORF">AQI95_13090</name>
</gene>
<organism evidence="2 3">
    <name type="scientific">Streptomyces yokosukanensis</name>
    <dbReference type="NCBI Taxonomy" id="67386"/>
    <lineage>
        <taxon>Bacteria</taxon>
        <taxon>Bacillati</taxon>
        <taxon>Actinomycetota</taxon>
        <taxon>Actinomycetes</taxon>
        <taxon>Kitasatosporales</taxon>
        <taxon>Streptomycetaceae</taxon>
        <taxon>Streptomyces</taxon>
    </lineage>
</organism>
<proteinExistence type="predicted"/>
<dbReference type="AlphaFoldDB" id="A0A101P6L4"/>
<dbReference type="OrthoDB" id="4500964at2"/>